<feature type="transmembrane region" description="Helical" evidence="1">
    <location>
        <begin position="167"/>
        <end position="191"/>
    </location>
</feature>
<comment type="caution">
    <text evidence="2">The sequence shown here is derived from an EMBL/GenBank/DDBJ whole genome shotgun (WGS) entry which is preliminary data.</text>
</comment>
<proteinExistence type="predicted"/>
<dbReference type="PANTHER" id="PTHR37852">
    <property type="entry name" value="YALI0B21208P"/>
    <property type="match status" value="1"/>
</dbReference>
<protein>
    <submittedName>
        <fullName evidence="2">Uncharacterized protein</fullName>
    </submittedName>
</protein>
<evidence type="ECO:0000256" key="1">
    <source>
        <dbReference type="SAM" id="Phobius"/>
    </source>
</evidence>
<keyword evidence="1" id="KW-1133">Transmembrane helix</keyword>
<evidence type="ECO:0000313" key="3">
    <source>
        <dbReference type="Proteomes" id="UP001211907"/>
    </source>
</evidence>
<reference evidence="2" key="1">
    <citation type="submission" date="2020-05" db="EMBL/GenBank/DDBJ databases">
        <title>Phylogenomic resolution of chytrid fungi.</title>
        <authorList>
            <person name="Stajich J.E."/>
            <person name="Amses K."/>
            <person name="Simmons R."/>
            <person name="Seto K."/>
            <person name="Myers J."/>
            <person name="Bonds A."/>
            <person name="Quandt C.A."/>
            <person name="Barry K."/>
            <person name="Liu P."/>
            <person name="Grigoriev I."/>
            <person name="Longcore J.E."/>
            <person name="James T.Y."/>
        </authorList>
    </citation>
    <scope>NUCLEOTIDE SEQUENCE</scope>
    <source>
        <strain evidence="2">JEL0513</strain>
    </source>
</reference>
<dbReference type="AlphaFoldDB" id="A0AAD5TA04"/>
<keyword evidence="1" id="KW-0812">Transmembrane</keyword>
<name>A0AAD5TA04_9FUNG</name>
<keyword evidence="1" id="KW-0472">Membrane</keyword>
<feature type="transmembrane region" description="Helical" evidence="1">
    <location>
        <begin position="139"/>
        <end position="161"/>
    </location>
</feature>
<evidence type="ECO:0000313" key="2">
    <source>
        <dbReference type="EMBL" id="KAJ3139128.1"/>
    </source>
</evidence>
<dbReference type="PANTHER" id="PTHR37852:SF1">
    <property type="entry name" value="HIG1 DOMAIN-CONTAINING PROTEIN"/>
    <property type="match status" value="1"/>
</dbReference>
<sequence>MNRSDVDEAVSIAGALARYMTSLTPSSANPYAEKLAAYSPALLWGSKSTFYVGLAGAASAATIASRNRNRQFLAENAHRLPKTKEGWYIYHRYKQLEIFRAASSWSAAPSGALRFGSIAASFCVIEHLFETRLLSRESWANAFVAGISSGALFSIAARLTIQYSKRAIFFGSMAGLSIGVLQDVAAFATGVSVKNPKKLRSGSLDFWIPFWDWDRGLDGFGVFRRGS</sequence>
<organism evidence="2 3">
    <name type="scientific">Physocladia obscura</name>
    <dbReference type="NCBI Taxonomy" id="109957"/>
    <lineage>
        <taxon>Eukaryota</taxon>
        <taxon>Fungi</taxon>
        <taxon>Fungi incertae sedis</taxon>
        <taxon>Chytridiomycota</taxon>
        <taxon>Chytridiomycota incertae sedis</taxon>
        <taxon>Chytridiomycetes</taxon>
        <taxon>Chytridiales</taxon>
        <taxon>Chytriomycetaceae</taxon>
        <taxon>Physocladia</taxon>
    </lineage>
</organism>
<keyword evidence="3" id="KW-1185">Reference proteome</keyword>
<accession>A0AAD5TA04</accession>
<dbReference type="EMBL" id="JADGJH010000078">
    <property type="protein sequence ID" value="KAJ3139128.1"/>
    <property type="molecule type" value="Genomic_DNA"/>
</dbReference>
<gene>
    <name evidence="2" type="ORF">HK100_011826</name>
</gene>
<dbReference type="Proteomes" id="UP001211907">
    <property type="component" value="Unassembled WGS sequence"/>
</dbReference>